<keyword evidence="5 7" id="KW-0413">Isomerase</keyword>
<proteinExistence type="inferred from homology"/>
<sequence length="383" mass="40484">MSLTPGVLAEAVVDLGAIEHNVRVLREHAGHGQVMAVVKADGYGHGATRVARAALTAGAAELGVATVDEALRLRADGITAPVLAWLHPPGIDFGPALLADVQIAVSSLRQLDELLNAARRTGRTATVTVKADTGLNRNGVPPAQFPALLDALRRAVAEDAVRVRGLMSHLVHADQPDSAVNDAQARRFAELLAAARERGMRFEVAHLSNSSATMSRPDLAFDLVRPGIAVYGLSPVPALGDMGLVPAMTVKCAVALVKSIRAGEGVSYGHTWIADRETNLALLPIGYADGVFRTLGGRLDVLINGRRRPGVGRICMDQFLVDLGPGKPDVAEGDEAILFGPGDGGEPTAQDWADLIGTIHYEVVTSPRGRITRTYREADTVER</sequence>
<dbReference type="PANTHER" id="PTHR30511:SF0">
    <property type="entry name" value="ALANINE RACEMASE, CATABOLIC-RELATED"/>
    <property type="match status" value="1"/>
</dbReference>
<dbReference type="UniPathway" id="UPA00042">
    <property type="reaction ID" value="UER00497"/>
</dbReference>
<comment type="caution">
    <text evidence="11">The sequence shown here is derived from an EMBL/GenBank/DDBJ whole genome shotgun (WGS) entry which is preliminary data.</text>
</comment>
<dbReference type="NCBIfam" id="TIGR00492">
    <property type="entry name" value="alr"/>
    <property type="match status" value="1"/>
</dbReference>
<evidence type="ECO:0000256" key="8">
    <source>
        <dbReference type="PIRSR" id="PIRSR600821-50"/>
    </source>
</evidence>
<dbReference type="SUPFAM" id="SSF50621">
    <property type="entry name" value="Alanine racemase C-terminal domain-like"/>
    <property type="match status" value="1"/>
</dbReference>
<dbReference type="AlphaFoldDB" id="A0A557XY38"/>
<evidence type="ECO:0000313" key="11">
    <source>
        <dbReference type="EMBL" id="TVS91063.1"/>
    </source>
</evidence>
<dbReference type="GO" id="GO:0008784">
    <property type="term" value="F:alanine racemase activity"/>
    <property type="evidence" value="ECO:0007669"/>
    <property type="project" value="UniProtKB-UniRule"/>
</dbReference>
<dbReference type="HAMAP" id="MF_01201">
    <property type="entry name" value="Ala_racemase"/>
    <property type="match status" value="1"/>
</dbReference>
<evidence type="ECO:0000256" key="9">
    <source>
        <dbReference type="PIRSR" id="PIRSR600821-52"/>
    </source>
</evidence>
<dbReference type="Proteomes" id="UP000320513">
    <property type="component" value="Unassembled WGS sequence"/>
</dbReference>
<dbReference type="GO" id="GO:0005829">
    <property type="term" value="C:cytosol"/>
    <property type="evidence" value="ECO:0007669"/>
    <property type="project" value="TreeGrafter"/>
</dbReference>
<dbReference type="InterPro" id="IPR009006">
    <property type="entry name" value="Ala_racemase/Decarboxylase_C"/>
</dbReference>
<dbReference type="FunFam" id="3.20.20.10:FF:000002">
    <property type="entry name" value="Alanine racemase"/>
    <property type="match status" value="1"/>
</dbReference>
<feature type="domain" description="Alanine racemase C-terminal" evidence="10">
    <location>
        <begin position="247"/>
        <end position="376"/>
    </location>
</feature>
<dbReference type="Pfam" id="PF00842">
    <property type="entry name" value="Ala_racemase_C"/>
    <property type="match status" value="1"/>
</dbReference>
<dbReference type="InterPro" id="IPR001608">
    <property type="entry name" value="Ala_racemase_N"/>
</dbReference>
<dbReference type="CDD" id="cd00430">
    <property type="entry name" value="PLPDE_III_AR"/>
    <property type="match status" value="1"/>
</dbReference>
<feature type="binding site" evidence="7 9">
    <location>
        <position position="316"/>
    </location>
    <ligand>
        <name>substrate</name>
    </ligand>
</feature>
<evidence type="ECO:0000259" key="10">
    <source>
        <dbReference type="SMART" id="SM01005"/>
    </source>
</evidence>
<reference evidence="11 12" key="1">
    <citation type="submission" date="2019-07" db="EMBL/GenBank/DDBJ databases">
        <title>New Mycobacterium species.</title>
        <authorList>
            <person name="Tortoli E."/>
            <person name="Ghielmetti G."/>
            <person name="Friedel U."/>
            <person name="Trovato A."/>
        </authorList>
    </citation>
    <scope>NUCLEOTIDE SEQUENCE [LARGE SCALE GENOMIC DNA]</scope>
    <source>
        <strain evidence="11 12">16-83</strain>
    </source>
</reference>
<dbReference type="PROSITE" id="PS00395">
    <property type="entry name" value="ALANINE_RACEMASE"/>
    <property type="match status" value="1"/>
</dbReference>
<dbReference type="Gene3D" id="3.20.20.10">
    <property type="entry name" value="Alanine racemase"/>
    <property type="match status" value="1"/>
</dbReference>
<name>A0A557XY38_9MYCO</name>
<comment type="cofactor">
    <cofactor evidence="2 7 8">
        <name>pyridoxal 5'-phosphate</name>
        <dbReference type="ChEBI" id="CHEBI:597326"/>
    </cofactor>
</comment>
<evidence type="ECO:0000256" key="3">
    <source>
        <dbReference type="ARBA" id="ARBA00013089"/>
    </source>
</evidence>
<dbReference type="InterPro" id="IPR000821">
    <property type="entry name" value="Ala_racemase"/>
</dbReference>
<evidence type="ECO:0000256" key="5">
    <source>
        <dbReference type="ARBA" id="ARBA00023235"/>
    </source>
</evidence>
<feature type="active site" description="Proton acceptor; specific for L-alanine" evidence="7">
    <location>
        <position position="268"/>
    </location>
</feature>
<evidence type="ECO:0000256" key="7">
    <source>
        <dbReference type="HAMAP-Rule" id="MF_01201"/>
    </source>
</evidence>
<feature type="binding site" evidence="7 9">
    <location>
        <position position="137"/>
    </location>
    <ligand>
        <name>substrate</name>
    </ligand>
</feature>
<dbReference type="InterPro" id="IPR020622">
    <property type="entry name" value="Ala_racemase_pyridoxalP-BS"/>
</dbReference>
<accession>A0A557XY38</accession>
<evidence type="ECO:0000256" key="1">
    <source>
        <dbReference type="ARBA" id="ARBA00000316"/>
    </source>
</evidence>
<dbReference type="SUPFAM" id="SSF51419">
    <property type="entry name" value="PLP-binding barrel"/>
    <property type="match status" value="1"/>
</dbReference>
<dbReference type="GO" id="GO:0009252">
    <property type="term" value="P:peptidoglycan biosynthetic process"/>
    <property type="evidence" value="ECO:0007669"/>
    <property type="project" value="TreeGrafter"/>
</dbReference>
<dbReference type="GO" id="GO:0030632">
    <property type="term" value="P:D-alanine biosynthetic process"/>
    <property type="evidence" value="ECO:0007669"/>
    <property type="project" value="UniProtKB-UniRule"/>
</dbReference>
<evidence type="ECO:0000256" key="4">
    <source>
        <dbReference type="ARBA" id="ARBA00022898"/>
    </source>
</evidence>
<dbReference type="Pfam" id="PF01168">
    <property type="entry name" value="Ala_racemase_N"/>
    <property type="match status" value="1"/>
</dbReference>
<evidence type="ECO:0000313" key="12">
    <source>
        <dbReference type="Proteomes" id="UP000320513"/>
    </source>
</evidence>
<dbReference type="GO" id="GO:0030170">
    <property type="term" value="F:pyridoxal phosphate binding"/>
    <property type="evidence" value="ECO:0007669"/>
    <property type="project" value="UniProtKB-UniRule"/>
</dbReference>
<comment type="function">
    <text evidence="7">Catalyzes the interconversion of L-alanine and D-alanine. May also act on other amino acids.</text>
</comment>
<dbReference type="PRINTS" id="PR00992">
    <property type="entry name" value="ALARACEMASE"/>
</dbReference>
<dbReference type="Gene3D" id="2.40.37.10">
    <property type="entry name" value="Lyase, Ornithine Decarboxylase, Chain A, domain 1"/>
    <property type="match status" value="1"/>
</dbReference>
<dbReference type="InterPro" id="IPR011079">
    <property type="entry name" value="Ala_racemase_C"/>
</dbReference>
<dbReference type="EMBL" id="VMQU01000019">
    <property type="protein sequence ID" value="TVS91063.1"/>
    <property type="molecule type" value="Genomic_DNA"/>
</dbReference>
<dbReference type="EC" id="5.1.1.1" evidence="3 7"/>
<feature type="active site" description="Proton acceptor; specific for D-alanine" evidence="7">
    <location>
        <position position="39"/>
    </location>
</feature>
<gene>
    <name evidence="11" type="ORF">FPZ47_06760</name>
</gene>
<comment type="catalytic activity">
    <reaction evidence="1 7">
        <text>L-alanine = D-alanine</text>
        <dbReference type="Rhea" id="RHEA:20249"/>
        <dbReference type="ChEBI" id="CHEBI:57416"/>
        <dbReference type="ChEBI" id="CHEBI:57972"/>
        <dbReference type="EC" id="5.1.1.1"/>
    </reaction>
</comment>
<comment type="pathway">
    <text evidence="7">Amino-acid biosynthesis; D-alanine biosynthesis; D-alanine from L-alanine: step 1/1.</text>
</comment>
<evidence type="ECO:0000256" key="2">
    <source>
        <dbReference type="ARBA" id="ARBA00001933"/>
    </source>
</evidence>
<dbReference type="OrthoDB" id="9813814at2"/>
<dbReference type="FunFam" id="2.40.37.10:FF:000015">
    <property type="entry name" value="Alanine racemase"/>
    <property type="match status" value="1"/>
</dbReference>
<dbReference type="InterPro" id="IPR029066">
    <property type="entry name" value="PLP-binding_barrel"/>
</dbReference>
<protein>
    <recommendedName>
        <fullName evidence="6 7">Alanine racemase</fullName>
        <ecNumber evidence="3 7">5.1.1.1</ecNumber>
    </recommendedName>
</protein>
<keyword evidence="12" id="KW-1185">Reference proteome</keyword>
<dbReference type="SMART" id="SM01005">
    <property type="entry name" value="Ala_racemase_C"/>
    <property type="match status" value="1"/>
</dbReference>
<comment type="similarity">
    <text evidence="7">Belongs to the alanine racemase family.</text>
</comment>
<dbReference type="PANTHER" id="PTHR30511">
    <property type="entry name" value="ALANINE RACEMASE"/>
    <property type="match status" value="1"/>
</dbReference>
<keyword evidence="4 7" id="KW-0663">Pyridoxal phosphate</keyword>
<evidence type="ECO:0000256" key="6">
    <source>
        <dbReference type="ARBA" id="ARBA00072221"/>
    </source>
</evidence>
<organism evidence="11 12">
    <name type="scientific">Mycobacterium helveticum</name>
    <dbReference type="NCBI Taxonomy" id="2592811"/>
    <lineage>
        <taxon>Bacteria</taxon>
        <taxon>Bacillati</taxon>
        <taxon>Actinomycetota</taxon>
        <taxon>Actinomycetes</taxon>
        <taxon>Mycobacteriales</taxon>
        <taxon>Mycobacteriaceae</taxon>
        <taxon>Mycobacterium</taxon>
    </lineage>
</organism>
<feature type="modified residue" description="N6-(pyridoxal phosphate)lysine" evidence="7 8">
    <location>
        <position position="39"/>
    </location>
</feature>